<evidence type="ECO:0000313" key="5">
    <source>
        <dbReference type="EMBL" id="OAQ55315.1"/>
    </source>
</evidence>
<accession>A0A179EQ01</accession>
<dbReference type="EMBL" id="LWMN01000014">
    <property type="protein sequence ID" value="OAQ55315.1"/>
    <property type="molecule type" value="Genomic_DNA"/>
</dbReference>
<evidence type="ECO:0000256" key="3">
    <source>
        <dbReference type="ARBA" id="ARBA00023163"/>
    </source>
</evidence>
<gene>
    <name evidence="5" type="ORF">A6E74_09335</name>
</gene>
<comment type="caution">
    <text evidence="5">The sequence shown here is derived from an EMBL/GenBank/DDBJ whole genome shotgun (WGS) entry which is preliminary data.</text>
</comment>
<dbReference type="GO" id="GO:0000976">
    <property type="term" value="F:transcription cis-regulatory region binding"/>
    <property type="evidence" value="ECO:0007669"/>
    <property type="project" value="TreeGrafter"/>
</dbReference>
<reference evidence="5 6" key="1">
    <citation type="submission" date="2016-04" db="EMBL/GenBank/DDBJ databases">
        <title>Draft genome of an Enterococcus thailandicus strain isolated from bovine feces.</title>
        <authorList>
            <person name="Beukers A.G."/>
            <person name="Zaheer R."/>
            <person name="Goji N."/>
            <person name="Cook S.R."/>
            <person name="Amoako K."/>
            <person name="Chaves A.V."/>
            <person name="Ward M.P."/>
            <person name="Mcallister T.A."/>
        </authorList>
    </citation>
    <scope>NUCLEOTIDE SEQUENCE [LARGE SCALE GENOMIC DNA]</scope>
    <source>
        <strain evidence="5 6">F0711D 46</strain>
    </source>
</reference>
<dbReference type="PANTHER" id="PTHR30146:SF24">
    <property type="entry name" value="XYLOSE OPERON REGULATORY PROTEIN"/>
    <property type="match status" value="1"/>
</dbReference>
<dbReference type="InterPro" id="IPR046335">
    <property type="entry name" value="LacI/GalR-like_sensor"/>
</dbReference>
<protein>
    <submittedName>
        <fullName evidence="5">Transcriptional regulator</fullName>
    </submittedName>
</protein>
<dbReference type="InterPro" id="IPR010982">
    <property type="entry name" value="Lambda_DNA-bd_dom_sf"/>
</dbReference>
<dbReference type="PANTHER" id="PTHR30146">
    <property type="entry name" value="LACI-RELATED TRANSCRIPTIONAL REPRESSOR"/>
    <property type="match status" value="1"/>
</dbReference>
<sequence length="343" mass="39990">MKKVTIKDIAREAGVSIATVSNVMNNKPNRVSEKKKREINKLMEKYNYAPNLNARSLVAQESKMIGILYYSTKEEIDFGDPFISDLMTGLEFEAKKQGMFLMFHGFNELADIDVLQRNWNFDGFIVVGAFEHIITELINKISKPIVFIDSYYNHDFERANILFVNNDDRKLSYEATKTLLEHGHRQIAFFSPTFSLTDDGVVPQRYLGYMDALAEYELRPDEKLLFSEEEMERFIDLSSNYTAFIINSDYLAAQYLQQLRERKLRFHSFVSFDNNIFAKLLDPSLSTVDLRQKEKGRISVRQINLMLQHATQEQTMENKILVEGELIQRDSVLERKKEHGKNF</sequence>
<dbReference type="SUPFAM" id="SSF47413">
    <property type="entry name" value="lambda repressor-like DNA-binding domains"/>
    <property type="match status" value="1"/>
</dbReference>
<dbReference type="SMART" id="SM00354">
    <property type="entry name" value="HTH_LACI"/>
    <property type="match status" value="1"/>
</dbReference>
<name>A0A179EQ01_ENTTH</name>
<dbReference type="Pfam" id="PF13377">
    <property type="entry name" value="Peripla_BP_3"/>
    <property type="match status" value="1"/>
</dbReference>
<dbReference type="Proteomes" id="UP000078516">
    <property type="component" value="Unassembled WGS sequence"/>
</dbReference>
<evidence type="ECO:0000256" key="1">
    <source>
        <dbReference type="ARBA" id="ARBA00023015"/>
    </source>
</evidence>
<keyword evidence="1" id="KW-0805">Transcription regulation</keyword>
<dbReference type="PROSITE" id="PS50932">
    <property type="entry name" value="HTH_LACI_2"/>
    <property type="match status" value="1"/>
</dbReference>
<keyword evidence="6" id="KW-1185">Reference proteome</keyword>
<dbReference type="InterPro" id="IPR000843">
    <property type="entry name" value="HTH_LacI"/>
</dbReference>
<evidence type="ECO:0000313" key="6">
    <source>
        <dbReference type="Proteomes" id="UP000078516"/>
    </source>
</evidence>
<dbReference type="Gene3D" id="1.10.260.40">
    <property type="entry name" value="lambda repressor-like DNA-binding domains"/>
    <property type="match status" value="1"/>
</dbReference>
<feature type="domain" description="HTH lacI-type" evidence="4">
    <location>
        <begin position="4"/>
        <end position="59"/>
    </location>
</feature>
<keyword evidence="3" id="KW-0804">Transcription</keyword>
<dbReference type="GO" id="GO:0003700">
    <property type="term" value="F:DNA-binding transcription factor activity"/>
    <property type="evidence" value="ECO:0007669"/>
    <property type="project" value="TreeGrafter"/>
</dbReference>
<dbReference type="InterPro" id="IPR028082">
    <property type="entry name" value="Peripla_BP_I"/>
</dbReference>
<dbReference type="Gene3D" id="3.40.50.2300">
    <property type="match status" value="2"/>
</dbReference>
<dbReference type="RefSeq" id="WP_067484404.1">
    <property type="nucleotide sequence ID" value="NZ_BSWU01000004.1"/>
</dbReference>
<dbReference type="SUPFAM" id="SSF53822">
    <property type="entry name" value="Periplasmic binding protein-like I"/>
    <property type="match status" value="1"/>
</dbReference>
<dbReference type="PRINTS" id="PR00036">
    <property type="entry name" value="HTHLACI"/>
</dbReference>
<dbReference type="AlphaFoldDB" id="A0A179EQ01"/>
<dbReference type="PROSITE" id="PS00356">
    <property type="entry name" value="HTH_LACI_1"/>
    <property type="match status" value="1"/>
</dbReference>
<dbReference type="CDD" id="cd01392">
    <property type="entry name" value="HTH_LacI"/>
    <property type="match status" value="1"/>
</dbReference>
<organism evidence="5 6">
    <name type="scientific">Enterococcus thailandicus</name>
    <dbReference type="NCBI Taxonomy" id="417368"/>
    <lineage>
        <taxon>Bacteria</taxon>
        <taxon>Bacillati</taxon>
        <taxon>Bacillota</taxon>
        <taxon>Bacilli</taxon>
        <taxon>Lactobacillales</taxon>
        <taxon>Enterococcaceae</taxon>
        <taxon>Enterococcus</taxon>
    </lineage>
</organism>
<evidence type="ECO:0000259" key="4">
    <source>
        <dbReference type="PROSITE" id="PS50932"/>
    </source>
</evidence>
<dbReference type="CDD" id="cd06267">
    <property type="entry name" value="PBP1_LacI_sugar_binding-like"/>
    <property type="match status" value="1"/>
</dbReference>
<proteinExistence type="predicted"/>
<dbReference type="Pfam" id="PF00356">
    <property type="entry name" value="LacI"/>
    <property type="match status" value="1"/>
</dbReference>
<keyword evidence="2" id="KW-0238">DNA-binding</keyword>
<evidence type="ECO:0000256" key="2">
    <source>
        <dbReference type="ARBA" id="ARBA00023125"/>
    </source>
</evidence>